<dbReference type="AlphaFoldDB" id="A0AAV5EKQ4"/>
<reference evidence="1" key="1">
    <citation type="journal article" date="2018" name="DNA Res.">
        <title>Multiple hybrid de novo genome assembly of finger millet, an orphan allotetraploid crop.</title>
        <authorList>
            <person name="Hatakeyama M."/>
            <person name="Aluri S."/>
            <person name="Balachadran M.T."/>
            <person name="Sivarajan S.R."/>
            <person name="Patrignani A."/>
            <person name="Gruter S."/>
            <person name="Poveda L."/>
            <person name="Shimizu-Inatsugi R."/>
            <person name="Baeten J."/>
            <person name="Francoijs K.J."/>
            <person name="Nataraja K.N."/>
            <person name="Reddy Y.A.N."/>
            <person name="Phadnis S."/>
            <person name="Ravikumar R.L."/>
            <person name="Schlapbach R."/>
            <person name="Sreeman S.M."/>
            <person name="Shimizu K.K."/>
        </authorList>
    </citation>
    <scope>NUCLEOTIDE SEQUENCE</scope>
</reference>
<keyword evidence="2" id="KW-1185">Reference proteome</keyword>
<dbReference type="EMBL" id="BQKI01000076">
    <property type="protein sequence ID" value="GJN23829.1"/>
    <property type="molecule type" value="Genomic_DNA"/>
</dbReference>
<comment type="caution">
    <text evidence="1">The sequence shown here is derived from an EMBL/GenBank/DDBJ whole genome shotgun (WGS) entry which is preliminary data.</text>
</comment>
<reference evidence="1" key="2">
    <citation type="submission" date="2021-12" db="EMBL/GenBank/DDBJ databases">
        <title>Resequencing data analysis of finger millet.</title>
        <authorList>
            <person name="Hatakeyama M."/>
            <person name="Aluri S."/>
            <person name="Balachadran M.T."/>
            <person name="Sivarajan S.R."/>
            <person name="Poveda L."/>
            <person name="Shimizu-Inatsugi R."/>
            <person name="Schlapbach R."/>
            <person name="Sreeman S.M."/>
            <person name="Shimizu K.K."/>
        </authorList>
    </citation>
    <scope>NUCLEOTIDE SEQUENCE</scope>
</reference>
<dbReference type="Proteomes" id="UP001054889">
    <property type="component" value="Unassembled WGS sequence"/>
</dbReference>
<gene>
    <name evidence="1" type="primary">gb11515</name>
    <name evidence="1" type="ORF">PR202_gb11515</name>
</gene>
<accession>A0AAV5EKQ4</accession>
<name>A0AAV5EKQ4_ELECO</name>
<proteinExistence type="predicted"/>
<protein>
    <submittedName>
        <fullName evidence="1">Uncharacterized protein</fullName>
    </submittedName>
</protein>
<evidence type="ECO:0000313" key="2">
    <source>
        <dbReference type="Proteomes" id="UP001054889"/>
    </source>
</evidence>
<evidence type="ECO:0000313" key="1">
    <source>
        <dbReference type="EMBL" id="GJN23829.1"/>
    </source>
</evidence>
<sequence>MWLYNRRLRTDIIGSSVHQGNTQQSQHTCTSFQAQLSSDHGSALGKPGLLANASSFFGLWLMIGAGQRIALLGVDWNIWKNVYCVIKNRRPLIIYS</sequence>
<organism evidence="1 2">
    <name type="scientific">Eleusine coracana subsp. coracana</name>
    <dbReference type="NCBI Taxonomy" id="191504"/>
    <lineage>
        <taxon>Eukaryota</taxon>
        <taxon>Viridiplantae</taxon>
        <taxon>Streptophyta</taxon>
        <taxon>Embryophyta</taxon>
        <taxon>Tracheophyta</taxon>
        <taxon>Spermatophyta</taxon>
        <taxon>Magnoliopsida</taxon>
        <taxon>Liliopsida</taxon>
        <taxon>Poales</taxon>
        <taxon>Poaceae</taxon>
        <taxon>PACMAD clade</taxon>
        <taxon>Chloridoideae</taxon>
        <taxon>Cynodonteae</taxon>
        <taxon>Eleusininae</taxon>
        <taxon>Eleusine</taxon>
    </lineage>
</organism>